<keyword evidence="2" id="KW-1185">Reference proteome</keyword>
<comment type="caution">
    <text evidence="1">The sequence shown here is derived from an EMBL/GenBank/DDBJ whole genome shotgun (WGS) entry which is preliminary data.</text>
</comment>
<dbReference type="SUPFAM" id="SSF53474">
    <property type="entry name" value="alpha/beta-Hydrolases"/>
    <property type="match status" value="1"/>
</dbReference>
<protein>
    <recommendedName>
        <fullName evidence="3">Phosphoadenosine phosphosulfate reductase</fullName>
    </recommendedName>
</protein>
<accession>A0A418SU61</accession>
<proteinExistence type="predicted"/>
<evidence type="ECO:0008006" key="3">
    <source>
        <dbReference type="Google" id="ProtNLM"/>
    </source>
</evidence>
<dbReference type="InterPro" id="IPR029058">
    <property type="entry name" value="AB_hydrolase_fold"/>
</dbReference>
<dbReference type="Gene3D" id="3.40.50.1820">
    <property type="entry name" value="alpha/beta hydrolase"/>
    <property type="match status" value="1"/>
</dbReference>
<dbReference type="Proteomes" id="UP000284202">
    <property type="component" value="Unassembled WGS sequence"/>
</dbReference>
<evidence type="ECO:0000313" key="1">
    <source>
        <dbReference type="EMBL" id="RJE84439.1"/>
    </source>
</evidence>
<dbReference type="EMBL" id="QZCG01000008">
    <property type="protein sequence ID" value="RJE84439.1"/>
    <property type="molecule type" value="Genomic_DNA"/>
</dbReference>
<dbReference type="OrthoDB" id="1997677at2"/>
<sequence>MINPSSHDIEPEADRAEPAPRWLINFRRSGHRSGSYISGDGFGAVFTDRGDNVLMVSFDNVSSAAEDALDRLPWGYDFVAKNGWSQLGVMTFGADWYRNPGVLDHLENLRDQGFFRRFGKVVMTGTSMGGYAACAFASLAPGCTVIAFSPQSTLKPELVPWETRFPAGRRADWSGAFADGAAESAAAGQVFLVYDPGFQLDQRHIDRFTAPNVVHLKARYAGHKSALFLRRAGLLSTVVRQIVAGRMSPQEFARIYRAGRTVPWYLYAMKARIGEGRHAHLLPRFAKAVSSLGNEKIARSALAMAKERSGPPPGNARLRPTSHEMILAASARMTVDSEELPWQNVQKHRQKNLMNWK</sequence>
<dbReference type="AlphaFoldDB" id="A0A418SU61"/>
<organism evidence="1 2">
    <name type="scientific">Paracoccus onubensis</name>
    <dbReference type="NCBI Taxonomy" id="1675788"/>
    <lineage>
        <taxon>Bacteria</taxon>
        <taxon>Pseudomonadati</taxon>
        <taxon>Pseudomonadota</taxon>
        <taxon>Alphaproteobacteria</taxon>
        <taxon>Rhodobacterales</taxon>
        <taxon>Paracoccaceae</taxon>
        <taxon>Paracoccus</taxon>
    </lineage>
</organism>
<reference evidence="2" key="1">
    <citation type="submission" date="2018-09" db="EMBL/GenBank/DDBJ databases">
        <title>Acidovorax cavernicola nov. sp. isolated from Gruta de las Maravillas (Aracena, Spain).</title>
        <authorList>
            <person name="Jurado V."/>
            <person name="Gutierrez-Patricio S."/>
            <person name="Gonzalez-Pimentel J.L."/>
            <person name="Miller A.Z."/>
            <person name="Laiz L."/>
            <person name="Saiz-Jimenez C."/>
        </authorList>
    </citation>
    <scope>NUCLEOTIDE SEQUENCE [LARGE SCALE GENOMIC DNA]</scope>
    <source>
        <strain evidence="2">1011MAR3C25</strain>
    </source>
</reference>
<dbReference type="RefSeq" id="WP_119749316.1">
    <property type="nucleotide sequence ID" value="NZ_QZCG01000008.1"/>
</dbReference>
<name>A0A418SU61_9RHOB</name>
<gene>
    <name evidence="1" type="ORF">D3P04_12340</name>
</gene>
<evidence type="ECO:0000313" key="2">
    <source>
        <dbReference type="Proteomes" id="UP000284202"/>
    </source>
</evidence>